<evidence type="ECO:0000259" key="8">
    <source>
        <dbReference type="PROSITE" id="PS50235"/>
    </source>
</evidence>
<dbReference type="InterPro" id="IPR018200">
    <property type="entry name" value="USP_CS"/>
</dbReference>
<evidence type="ECO:0000256" key="2">
    <source>
        <dbReference type="ARBA" id="ARBA00012759"/>
    </source>
</evidence>
<dbReference type="InterPro" id="IPR038765">
    <property type="entry name" value="Papain-like_cys_pep_sf"/>
</dbReference>
<dbReference type="PANTHER" id="PTHR43982:SF1">
    <property type="entry name" value="UBIQUITIN CARBOXYL-TERMINAL HYDROLASE 14"/>
    <property type="match status" value="1"/>
</dbReference>
<dbReference type="EMBL" id="KZ345379">
    <property type="protein sequence ID" value="PIO73841.1"/>
    <property type="molecule type" value="Genomic_DNA"/>
</dbReference>
<protein>
    <recommendedName>
        <fullName evidence="2">ubiquitinyl hydrolase 1</fullName>
        <ecNumber evidence="2">3.4.19.12</ecNumber>
    </recommendedName>
</protein>
<evidence type="ECO:0000256" key="3">
    <source>
        <dbReference type="ARBA" id="ARBA00022670"/>
    </source>
</evidence>
<keyword evidence="4" id="KW-0833">Ubl conjugation pathway</keyword>
<feature type="compositionally biased region" description="Basic and acidic residues" evidence="7">
    <location>
        <begin position="1"/>
        <end position="12"/>
    </location>
</feature>
<evidence type="ECO:0000256" key="4">
    <source>
        <dbReference type="ARBA" id="ARBA00022786"/>
    </source>
</evidence>
<evidence type="ECO:0000256" key="1">
    <source>
        <dbReference type="ARBA" id="ARBA00000707"/>
    </source>
</evidence>
<dbReference type="Proteomes" id="UP000230423">
    <property type="component" value="Unassembled WGS sequence"/>
</dbReference>
<feature type="domain" description="USP" evidence="8">
    <location>
        <begin position="1"/>
        <end position="102"/>
    </location>
</feature>
<keyword evidence="10" id="KW-1185">Reference proteome</keyword>
<organism evidence="9 10">
    <name type="scientific">Teladorsagia circumcincta</name>
    <name type="common">Brown stomach worm</name>
    <name type="synonym">Ostertagia circumcincta</name>
    <dbReference type="NCBI Taxonomy" id="45464"/>
    <lineage>
        <taxon>Eukaryota</taxon>
        <taxon>Metazoa</taxon>
        <taxon>Ecdysozoa</taxon>
        <taxon>Nematoda</taxon>
        <taxon>Chromadorea</taxon>
        <taxon>Rhabditida</taxon>
        <taxon>Rhabditina</taxon>
        <taxon>Rhabditomorpha</taxon>
        <taxon>Strongyloidea</taxon>
        <taxon>Trichostrongylidae</taxon>
        <taxon>Teladorsagia</taxon>
    </lineage>
</organism>
<reference evidence="9 10" key="1">
    <citation type="submission" date="2015-09" db="EMBL/GenBank/DDBJ databases">
        <title>Draft genome of the parasitic nematode Teladorsagia circumcincta isolate WARC Sus (inbred).</title>
        <authorList>
            <person name="Mitreva M."/>
        </authorList>
    </citation>
    <scope>NUCLEOTIDE SEQUENCE [LARGE SCALE GENOMIC DNA]</scope>
    <source>
        <strain evidence="9 10">S</strain>
    </source>
</reference>
<evidence type="ECO:0000256" key="5">
    <source>
        <dbReference type="ARBA" id="ARBA00022801"/>
    </source>
</evidence>
<dbReference type="PANTHER" id="PTHR43982">
    <property type="entry name" value="UBIQUITIN CARBOXYL-TERMINAL HYDROLASE"/>
    <property type="match status" value="1"/>
</dbReference>
<dbReference type="OrthoDB" id="333239at2759"/>
<dbReference type="GO" id="GO:0070628">
    <property type="term" value="F:proteasome binding"/>
    <property type="evidence" value="ECO:0007669"/>
    <property type="project" value="TreeGrafter"/>
</dbReference>
<dbReference type="EC" id="3.4.19.12" evidence="2"/>
<gene>
    <name evidence="9" type="ORF">TELCIR_04172</name>
</gene>
<dbReference type="GO" id="GO:0061136">
    <property type="term" value="P:regulation of proteasomal protein catabolic process"/>
    <property type="evidence" value="ECO:0007669"/>
    <property type="project" value="TreeGrafter"/>
</dbReference>
<evidence type="ECO:0000256" key="7">
    <source>
        <dbReference type="SAM" id="MobiDB-lite"/>
    </source>
</evidence>
<keyword evidence="3" id="KW-0645">Protease</keyword>
<dbReference type="SUPFAM" id="SSF54001">
    <property type="entry name" value="Cysteine proteinases"/>
    <property type="match status" value="1"/>
</dbReference>
<dbReference type="InterPro" id="IPR028889">
    <property type="entry name" value="USP"/>
</dbReference>
<dbReference type="GO" id="GO:0004843">
    <property type="term" value="F:cysteine-type deubiquitinase activity"/>
    <property type="evidence" value="ECO:0007669"/>
    <property type="project" value="UniProtKB-EC"/>
</dbReference>
<dbReference type="AlphaFoldDB" id="A0A2G9UUB9"/>
<dbReference type="Gene3D" id="3.90.70.10">
    <property type="entry name" value="Cysteine proteinases"/>
    <property type="match status" value="1"/>
</dbReference>
<name>A0A2G9UUB9_TELCI</name>
<dbReference type="InterPro" id="IPR001394">
    <property type="entry name" value="Peptidase_C19_UCH"/>
</dbReference>
<evidence type="ECO:0000256" key="6">
    <source>
        <dbReference type="ARBA" id="ARBA00022807"/>
    </source>
</evidence>
<feature type="region of interest" description="Disordered" evidence="7">
    <location>
        <begin position="1"/>
        <end position="31"/>
    </location>
</feature>
<comment type="catalytic activity">
    <reaction evidence="1">
        <text>Thiol-dependent hydrolysis of ester, thioester, amide, peptide and isopeptide bonds formed by the C-terminal Gly of ubiquitin (a 76-residue protein attached to proteins as an intracellular targeting signal).</text>
        <dbReference type="EC" id="3.4.19.12"/>
    </reaction>
</comment>
<evidence type="ECO:0000313" key="10">
    <source>
        <dbReference type="Proteomes" id="UP000230423"/>
    </source>
</evidence>
<keyword evidence="5" id="KW-0378">Hydrolase</keyword>
<accession>A0A2G9UUB9</accession>
<dbReference type="Pfam" id="PF00443">
    <property type="entry name" value="UCH"/>
    <property type="match status" value="1"/>
</dbReference>
<dbReference type="GO" id="GO:0043161">
    <property type="term" value="P:proteasome-mediated ubiquitin-dependent protein catabolic process"/>
    <property type="evidence" value="ECO:0007669"/>
    <property type="project" value="InterPro"/>
</dbReference>
<sequence>MRKHKIDGTDPKDVEDDGKPLPFSFPDDEGSNNSGFYELKAVITHKGRSSNSGHYVAWVRLGEDDWAMCDDDHVSPVTSDQVLRLSGGGDWHCAYVLLYGPRIVKEYPELKEEKENMVEQTKEMETMQTN</sequence>
<dbReference type="PROSITE" id="PS50235">
    <property type="entry name" value="USP_3"/>
    <property type="match status" value="1"/>
</dbReference>
<dbReference type="PROSITE" id="PS00973">
    <property type="entry name" value="USP_2"/>
    <property type="match status" value="1"/>
</dbReference>
<proteinExistence type="predicted"/>
<evidence type="ECO:0000313" key="9">
    <source>
        <dbReference type="EMBL" id="PIO73841.1"/>
    </source>
</evidence>
<dbReference type="GO" id="GO:0016579">
    <property type="term" value="P:protein deubiquitination"/>
    <property type="evidence" value="ECO:0007669"/>
    <property type="project" value="InterPro"/>
</dbReference>
<dbReference type="InterPro" id="IPR044635">
    <property type="entry name" value="UBP14-like"/>
</dbReference>
<keyword evidence="6" id="KW-0788">Thiol protease</keyword>